<protein>
    <recommendedName>
        <fullName evidence="3">Phage protein</fullName>
    </recommendedName>
</protein>
<dbReference type="STRING" id="482461.SAMN05216244_1674"/>
<evidence type="ECO:0000313" key="2">
    <source>
        <dbReference type="Proteomes" id="UP000182347"/>
    </source>
</evidence>
<evidence type="ECO:0008006" key="3">
    <source>
        <dbReference type="Google" id="ProtNLM"/>
    </source>
</evidence>
<evidence type="ECO:0000313" key="1">
    <source>
        <dbReference type="EMBL" id="SDM14730.1"/>
    </source>
</evidence>
<organism evidence="1 2">
    <name type="scientific">Sediminibacillus halophilus</name>
    <dbReference type="NCBI Taxonomy" id="482461"/>
    <lineage>
        <taxon>Bacteria</taxon>
        <taxon>Bacillati</taxon>
        <taxon>Bacillota</taxon>
        <taxon>Bacilli</taxon>
        <taxon>Bacillales</taxon>
        <taxon>Bacillaceae</taxon>
        <taxon>Sediminibacillus</taxon>
    </lineage>
</organism>
<sequence>MLDEIYQAMMADDFIVENAGGRIKYYEYPEAADLQEPHIVIDPLAPPSPEDFADNNWLKDDHLYQIEVWTKKRTLTDMLAKKIQSIMWKLGLAQVGGLPEYDKDYGIFRDARRYTGKKYRKDFDTL</sequence>
<keyword evidence="2" id="KW-1185">Reference proteome</keyword>
<dbReference type="AlphaFoldDB" id="A0A1G9QV42"/>
<proteinExistence type="predicted"/>
<reference evidence="2" key="1">
    <citation type="submission" date="2016-10" db="EMBL/GenBank/DDBJ databases">
        <authorList>
            <person name="Varghese N."/>
            <person name="Submissions S."/>
        </authorList>
    </citation>
    <scope>NUCLEOTIDE SEQUENCE [LARGE SCALE GENOMIC DNA]</scope>
    <source>
        <strain evidence="2">CGMCC 1.6199</strain>
    </source>
</reference>
<dbReference type="RefSeq" id="WP_074598404.1">
    <property type="nucleotide sequence ID" value="NZ_FNHF01000002.1"/>
</dbReference>
<dbReference type="OrthoDB" id="2168818at2"/>
<name>A0A1G9QV42_9BACI</name>
<dbReference type="Proteomes" id="UP000182347">
    <property type="component" value="Unassembled WGS sequence"/>
</dbReference>
<accession>A0A1G9QV42</accession>
<gene>
    <name evidence="1" type="ORF">SAMN05216244_1674</name>
</gene>
<dbReference type="EMBL" id="FNHF01000002">
    <property type="protein sequence ID" value="SDM14730.1"/>
    <property type="molecule type" value="Genomic_DNA"/>
</dbReference>